<dbReference type="InterPro" id="IPR001434">
    <property type="entry name" value="OmcB-like_DUF11"/>
</dbReference>
<dbReference type="NCBIfam" id="TIGR01451">
    <property type="entry name" value="B_ant_repeat"/>
    <property type="match status" value="1"/>
</dbReference>
<dbReference type="Gene3D" id="2.60.40.1170">
    <property type="entry name" value="Mu homology domain, subdomain B"/>
    <property type="match status" value="1"/>
</dbReference>
<sequence>MNSTEHSITTVPVVKSSGSIKLIAFILAGLWVSTPVAAQSGLYIAPQANIFVHGGDTVGVFCDVTNDGNVGSEPGAVVRFMGLLWTNDSHATLPDENSYVAGSSVPASFTGTGGLFWFNNFAVSQNLPQSLSGGFHVDTRNGAAFPNLQIDNPQHVFLVASTDAQVRNTLSFVNGKLWLNNNNLLVGNNGPGAISGYTGDRYIVTGSGINGGYLYRRKINSASGTVVFPVGADGNFYTPAAILYKGTAQDFKVRSFNQVYDHAVTGSSGMTSFVQITWSIGKENNETAATRITLQHPQALEGSVFTTKRDSSYVTRYDHVKQVWDTVPASGVLTPGNLTTGATQAGTYVNARDFVTTLGMNEYFSKSVDYSPIQVKGDLSIGKEVINPFNPPYRIGMDVTYRITVTNKSNIDFTNVVVTDTLPAGLMLPKSLIAEKGLAAVDVNKKIIRWKPGAMNGNEETHLTMVCRIIEGGPLVNMATVTSFEPDANMANNIAVSSIEVEGFTLFIPNTFTPNGDGKNDRFIIGGLEKYPGSGIYIYNRWGGMVYQSKDYHNDWTGNGINEGTYFYILEVRTPDGKKIYKGWVEILR</sequence>
<evidence type="ECO:0000313" key="2">
    <source>
        <dbReference type="EMBL" id="PSL43075.1"/>
    </source>
</evidence>
<organism evidence="2 3">
    <name type="scientific">Chitinophaga niastensis</name>
    <dbReference type="NCBI Taxonomy" id="536980"/>
    <lineage>
        <taxon>Bacteria</taxon>
        <taxon>Pseudomonadati</taxon>
        <taxon>Bacteroidota</taxon>
        <taxon>Chitinophagia</taxon>
        <taxon>Chitinophagales</taxon>
        <taxon>Chitinophagaceae</taxon>
        <taxon>Chitinophaga</taxon>
    </lineage>
</organism>
<feature type="domain" description="DUF11" evidence="1">
    <location>
        <begin position="378"/>
        <end position="498"/>
    </location>
</feature>
<protein>
    <submittedName>
        <fullName evidence="2">Putative repeat protein (TIGR01451 family)/gliding motility-associated-like protein</fullName>
    </submittedName>
</protein>
<dbReference type="InterPro" id="IPR047589">
    <property type="entry name" value="DUF11_rpt"/>
</dbReference>
<reference evidence="2 3" key="1">
    <citation type="submission" date="2018-03" db="EMBL/GenBank/DDBJ databases">
        <title>Genomic Encyclopedia of Archaeal and Bacterial Type Strains, Phase II (KMG-II): from individual species to whole genera.</title>
        <authorList>
            <person name="Goeker M."/>
        </authorList>
    </citation>
    <scope>NUCLEOTIDE SEQUENCE [LARGE SCALE GENOMIC DNA]</scope>
    <source>
        <strain evidence="2 3">DSM 24859</strain>
    </source>
</reference>
<gene>
    <name evidence="2" type="ORF">CLV51_10969</name>
</gene>
<dbReference type="Proteomes" id="UP000240971">
    <property type="component" value="Unassembled WGS sequence"/>
</dbReference>
<evidence type="ECO:0000313" key="3">
    <source>
        <dbReference type="Proteomes" id="UP000240971"/>
    </source>
</evidence>
<dbReference type="EMBL" id="PYAW01000009">
    <property type="protein sequence ID" value="PSL43075.1"/>
    <property type="molecule type" value="Genomic_DNA"/>
</dbReference>
<dbReference type="Pfam" id="PF01345">
    <property type="entry name" value="DUF11"/>
    <property type="match status" value="1"/>
</dbReference>
<proteinExistence type="predicted"/>
<evidence type="ECO:0000259" key="1">
    <source>
        <dbReference type="Pfam" id="PF01345"/>
    </source>
</evidence>
<dbReference type="InterPro" id="IPR026341">
    <property type="entry name" value="T9SS_type_B"/>
</dbReference>
<dbReference type="Pfam" id="PF13585">
    <property type="entry name" value="CHU_C"/>
    <property type="match status" value="1"/>
</dbReference>
<name>A0A2P8HA28_CHINA</name>
<accession>A0A2P8HA28</accession>
<dbReference type="AlphaFoldDB" id="A0A2P8HA28"/>
<dbReference type="NCBIfam" id="TIGR04131">
    <property type="entry name" value="Bac_Flav_CTERM"/>
    <property type="match status" value="1"/>
</dbReference>
<comment type="caution">
    <text evidence="2">The sequence shown here is derived from an EMBL/GenBank/DDBJ whole genome shotgun (WGS) entry which is preliminary data.</text>
</comment>
<keyword evidence="3" id="KW-1185">Reference proteome</keyword>
<dbReference type="OrthoDB" id="9765926at2"/>
<dbReference type="RefSeq" id="WP_106531169.1">
    <property type="nucleotide sequence ID" value="NZ_PYAW01000009.1"/>
</dbReference>